<reference evidence="1 2" key="1">
    <citation type="submission" date="2018-06" db="EMBL/GenBank/DDBJ databases">
        <title>Whole genome sequencing of Candida tropicalis (genome annotated by CSBL at Korea University).</title>
        <authorList>
            <person name="Ahn J."/>
        </authorList>
    </citation>
    <scope>NUCLEOTIDE SEQUENCE [LARGE SCALE GENOMIC DNA]</scope>
    <source>
        <strain evidence="1 2">ATCC 20962</strain>
    </source>
</reference>
<dbReference type="EMBL" id="QLNQ01000027">
    <property type="protein sequence ID" value="RCK59308.1"/>
    <property type="molecule type" value="Genomic_DNA"/>
</dbReference>
<dbReference type="OrthoDB" id="5295771at2759"/>
<keyword evidence="2" id="KW-1185">Reference proteome</keyword>
<accession>A0A367Y0D9</accession>
<protein>
    <submittedName>
        <fullName evidence="1">Altered inheritance of mitochondria protein 24, mitochondrial</fullName>
    </submittedName>
</protein>
<dbReference type="InterPro" id="IPR016031">
    <property type="entry name" value="Trp_RNA-bd_attenuator-like_dom"/>
</dbReference>
<proteinExistence type="predicted"/>
<organism evidence="1 2">
    <name type="scientific">Candida viswanathii</name>
    <dbReference type="NCBI Taxonomy" id="5486"/>
    <lineage>
        <taxon>Eukaryota</taxon>
        <taxon>Fungi</taxon>
        <taxon>Dikarya</taxon>
        <taxon>Ascomycota</taxon>
        <taxon>Saccharomycotina</taxon>
        <taxon>Pichiomycetes</taxon>
        <taxon>Debaryomycetaceae</taxon>
        <taxon>Candida/Lodderomyces clade</taxon>
        <taxon>Candida</taxon>
    </lineage>
</organism>
<dbReference type="SUPFAM" id="SSF51219">
    <property type="entry name" value="TRAP-like"/>
    <property type="match status" value="1"/>
</dbReference>
<dbReference type="GO" id="GO:0007007">
    <property type="term" value="P:inner mitochondrial membrane organization"/>
    <property type="evidence" value="ECO:0007669"/>
    <property type="project" value="TreeGrafter"/>
</dbReference>
<dbReference type="GO" id="GO:0005743">
    <property type="term" value="C:mitochondrial inner membrane"/>
    <property type="evidence" value="ECO:0007669"/>
    <property type="project" value="TreeGrafter"/>
</dbReference>
<dbReference type="PANTHER" id="PTHR36959:SF2">
    <property type="entry name" value="ALTERED INHERITANCE OF MITOCHONDRIA PROTEIN 24, MITOCHONDRIAL"/>
    <property type="match status" value="1"/>
</dbReference>
<name>A0A367Y0D9_9ASCO</name>
<gene>
    <name evidence="1" type="primary">AIM24_2</name>
    <name evidence="1" type="ORF">Cantr_07525</name>
</gene>
<sequence length="337" mass="37920">MSTKHIFKTLQRSFATNSVVYNNYISIDKPLVTGSGPFIELPKFKTVGDQSNLLQIIIPQSSSNLNIQINSSSIIGINGYATEGTDFVFKNKYIPGGLEFQELTTTGTDLNLLMQGNSYKLIELAKGGAPWTLLRDENLVGWIENYKLEFQPVEVLAKFKSLKIGGSGYVLINGVHDVLDFNLVPEEEILINPNSLIAISNGEGSPELSYQLIPHGIFDFKLPKLPSVRSLPTHGILGNVFNPIKDFFRDIKNKYHTFVQSNRDVVYLNEYVKKAIEAVAKTYEYVYSKLFYTTDGAILRRNPIFLKVKGPARIIMNNSEVVNNNQVYTIKEIRRVV</sequence>
<evidence type="ECO:0000313" key="1">
    <source>
        <dbReference type="EMBL" id="RCK59308.1"/>
    </source>
</evidence>
<dbReference type="PANTHER" id="PTHR36959">
    <property type="entry name" value="ALTERED INHERITANCE OF MITOCHONDRIA PROTEIN 24, MITOCHONDRIAL"/>
    <property type="match status" value="1"/>
</dbReference>
<evidence type="ECO:0000313" key="2">
    <source>
        <dbReference type="Proteomes" id="UP000253472"/>
    </source>
</evidence>
<comment type="caution">
    <text evidence="1">The sequence shown here is derived from an EMBL/GenBank/DDBJ whole genome shotgun (WGS) entry which is preliminary data.</text>
</comment>
<dbReference type="Proteomes" id="UP000253472">
    <property type="component" value="Unassembled WGS sequence"/>
</dbReference>
<dbReference type="AlphaFoldDB" id="A0A367Y0D9"/>